<evidence type="ECO:0000259" key="2">
    <source>
        <dbReference type="PROSITE" id="PS50240"/>
    </source>
</evidence>
<dbReference type="PROSITE" id="PS50240">
    <property type="entry name" value="TRYPSIN_DOM"/>
    <property type="match status" value="1"/>
</dbReference>
<protein>
    <recommendedName>
        <fullName evidence="2">Peptidase S1 domain-containing protein</fullName>
    </recommendedName>
</protein>
<accession>A0A8K0C9R5</accession>
<dbReference type="FunFam" id="2.40.10.10:FF:000068">
    <property type="entry name" value="transmembrane protease serine 2"/>
    <property type="match status" value="1"/>
</dbReference>
<evidence type="ECO:0000256" key="1">
    <source>
        <dbReference type="ARBA" id="ARBA00023157"/>
    </source>
</evidence>
<name>A0A8K0C9R5_IGNLU</name>
<dbReference type="PROSITE" id="PS00134">
    <property type="entry name" value="TRYPSIN_HIS"/>
    <property type="match status" value="1"/>
</dbReference>
<keyword evidence="4" id="KW-1185">Reference proteome</keyword>
<comment type="caution">
    <text evidence="3">The sequence shown here is derived from an EMBL/GenBank/DDBJ whole genome shotgun (WGS) entry which is preliminary data.</text>
</comment>
<dbReference type="InterPro" id="IPR009003">
    <property type="entry name" value="Peptidase_S1_PA"/>
</dbReference>
<dbReference type="InterPro" id="IPR001314">
    <property type="entry name" value="Peptidase_S1A"/>
</dbReference>
<dbReference type="Pfam" id="PF00089">
    <property type="entry name" value="Trypsin"/>
    <property type="match status" value="1"/>
</dbReference>
<sequence>MGKSGDRIVNGKDATRGQFPFVVSLSMVYSGNIDHFCGGSIITKYWSLTAAHCLRASIEILIKFNYIRLFGNSHNIHKNSIRHEIDCYKIHSEYDEFEVTNDIALIRVKQSFDGNYEKIINRPPRNFKYVNHSQVTVMGWGRLWPKGSLPEVLQYVEVRLIDDKACQKIYNQCNGVRWRSNSEKGCVPGGSGGPLIQELKQGNVRYQYLIGLVSWGETCGSKFPGVYVRLTKYLDWMDNIMKKNNSGCKDKCITSRINT</sequence>
<dbReference type="InterPro" id="IPR043504">
    <property type="entry name" value="Peptidase_S1_PA_chymotrypsin"/>
</dbReference>
<dbReference type="EMBL" id="VTPC01090734">
    <property type="protein sequence ID" value="KAF2881481.1"/>
    <property type="molecule type" value="Genomic_DNA"/>
</dbReference>
<reference evidence="3" key="1">
    <citation type="submission" date="2019-08" db="EMBL/GenBank/DDBJ databases">
        <title>The genome of the North American firefly Photinus pyralis.</title>
        <authorList>
            <consortium name="Photinus pyralis genome working group"/>
            <person name="Fallon T.R."/>
            <person name="Sander Lower S.E."/>
            <person name="Weng J.-K."/>
        </authorList>
    </citation>
    <scope>NUCLEOTIDE SEQUENCE</scope>
    <source>
        <strain evidence="3">TRF0915ILg1</strain>
        <tissue evidence="3">Whole body</tissue>
    </source>
</reference>
<organism evidence="3 4">
    <name type="scientific">Ignelater luminosus</name>
    <name type="common">Cucubano</name>
    <name type="synonym">Pyrophorus luminosus</name>
    <dbReference type="NCBI Taxonomy" id="2038154"/>
    <lineage>
        <taxon>Eukaryota</taxon>
        <taxon>Metazoa</taxon>
        <taxon>Ecdysozoa</taxon>
        <taxon>Arthropoda</taxon>
        <taxon>Hexapoda</taxon>
        <taxon>Insecta</taxon>
        <taxon>Pterygota</taxon>
        <taxon>Neoptera</taxon>
        <taxon>Endopterygota</taxon>
        <taxon>Coleoptera</taxon>
        <taxon>Polyphaga</taxon>
        <taxon>Elateriformia</taxon>
        <taxon>Elateroidea</taxon>
        <taxon>Elateridae</taxon>
        <taxon>Agrypninae</taxon>
        <taxon>Pyrophorini</taxon>
        <taxon>Ignelater</taxon>
    </lineage>
</organism>
<evidence type="ECO:0000313" key="4">
    <source>
        <dbReference type="Proteomes" id="UP000801492"/>
    </source>
</evidence>
<dbReference type="PRINTS" id="PR00722">
    <property type="entry name" value="CHYMOTRYPSIN"/>
</dbReference>
<dbReference type="Gene3D" id="2.40.10.10">
    <property type="entry name" value="Trypsin-like serine proteases"/>
    <property type="match status" value="1"/>
</dbReference>
<dbReference type="GO" id="GO:0006508">
    <property type="term" value="P:proteolysis"/>
    <property type="evidence" value="ECO:0007669"/>
    <property type="project" value="InterPro"/>
</dbReference>
<dbReference type="OrthoDB" id="10059102at2759"/>
<dbReference type="GO" id="GO:0004252">
    <property type="term" value="F:serine-type endopeptidase activity"/>
    <property type="evidence" value="ECO:0007669"/>
    <property type="project" value="InterPro"/>
</dbReference>
<dbReference type="PANTHER" id="PTHR24253">
    <property type="entry name" value="TRANSMEMBRANE PROTEASE SERINE"/>
    <property type="match status" value="1"/>
</dbReference>
<keyword evidence="1" id="KW-1015">Disulfide bond</keyword>
<dbReference type="SMART" id="SM00020">
    <property type="entry name" value="Tryp_SPc"/>
    <property type="match status" value="1"/>
</dbReference>
<dbReference type="InterPro" id="IPR018114">
    <property type="entry name" value="TRYPSIN_HIS"/>
</dbReference>
<evidence type="ECO:0000313" key="3">
    <source>
        <dbReference type="EMBL" id="KAF2881481.1"/>
    </source>
</evidence>
<dbReference type="InterPro" id="IPR001254">
    <property type="entry name" value="Trypsin_dom"/>
</dbReference>
<dbReference type="SUPFAM" id="SSF50494">
    <property type="entry name" value="Trypsin-like serine proteases"/>
    <property type="match status" value="1"/>
</dbReference>
<dbReference type="CDD" id="cd00190">
    <property type="entry name" value="Tryp_SPc"/>
    <property type="match status" value="1"/>
</dbReference>
<dbReference type="AlphaFoldDB" id="A0A8K0C9R5"/>
<dbReference type="PANTHER" id="PTHR24253:SF176">
    <property type="entry name" value="CORIN, ISOFORM B"/>
    <property type="match status" value="1"/>
</dbReference>
<dbReference type="Proteomes" id="UP000801492">
    <property type="component" value="Unassembled WGS sequence"/>
</dbReference>
<gene>
    <name evidence="3" type="ORF">ILUMI_24699</name>
</gene>
<feature type="domain" description="Peptidase S1" evidence="2">
    <location>
        <begin position="8"/>
        <end position="242"/>
    </location>
</feature>
<proteinExistence type="predicted"/>